<dbReference type="SMART" id="SM00320">
    <property type="entry name" value="WD40"/>
    <property type="match status" value="5"/>
</dbReference>
<dbReference type="Gene3D" id="2.130.10.10">
    <property type="entry name" value="YVTN repeat-like/Quinoprotein amine dehydrogenase"/>
    <property type="match status" value="2"/>
</dbReference>
<comment type="caution">
    <text evidence="3">The sequence shown here is derived from an EMBL/GenBank/DDBJ whole genome shotgun (WGS) entry which is preliminary data.</text>
</comment>
<evidence type="ECO:0000313" key="4">
    <source>
        <dbReference type="Proteomes" id="UP000708148"/>
    </source>
</evidence>
<dbReference type="OrthoDB" id="2161379at2759"/>
<dbReference type="SUPFAM" id="SSF50978">
    <property type="entry name" value="WD40 repeat-like"/>
    <property type="match status" value="1"/>
</dbReference>
<keyword evidence="4" id="KW-1185">Reference proteome</keyword>
<protein>
    <submittedName>
        <fullName evidence="3">Uncharacterized protein</fullName>
    </submittedName>
</protein>
<dbReference type="Proteomes" id="UP000708148">
    <property type="component" value="Unassembled WGS sequence"/>
</dbReference>
<gene>
    <name evidence="3" type="ORF">OSTQU699_LOCUS7996</name>
</gene>
<proteinExistence type="predicted"/>
<dbReference type="InterPro" id="IPR015943">
    <property type="entry name" value="WD40/YVTN_repeat-like_dom_sf"/>
</dbReference>
<dbReference type="PROSITE" id="PS50294">
    <property type="entry name" value="WD_REPEATS_REGION"/>
    <property type="match status" value="1"/>
</dbReference>
<keyword evidence="1" id="KW-0853">WD repeat</keyword>
<feature type="repeat" description="WD" evidence="1">
    <location>
        <begin position="312"/>
        <end position="346"/>
    </location>
</feature>
<organism evidence="3 4">
    <name type="scientific">Ostreobium quekettii</name>
    <dbReference type="NCBI Taxonomy" id="121088"/>
    <lineage>
        <taxon>Eukaryota</taxon>
        <taxon>Viridiplantae</taxon>
        <taxon>Chlorophyta</taxon>
        <taxon>core chlorophytes</taxon>
        <taxon>Ulvophyceae</taxon>
        <taxon>TCBD clade</taxon>
        <taxon>Bryopsidales</taxon>
        <taxon>Ostreobineae</taxon>
        <taxon>Ostreobiaceae</taxon>
        <taxon>Ostreobium</taxon>
    </lineage>
</organism>
<reference evidence="3" key="1">
    <citation type="submission" date="2020-12" db="EMBL/GenBank/DDBJ databases">
        <authorList>
            <person name="Iha C."/>
        </authorList>
    </citation>
    <scope>NUCLEOTIDE SEQUENCE</scope>
</reference>
<dbReference type="Pfam" id="PF00400">
    <property type="entry name" value="WD40"/>
    <property type="match status" value="3"/>
</dbReference>
<evidence type="ECO:0000256" key="1">
    <source>
        <dbReference type="PROSITE-ProRule" id="PRU00221"/>
    </source>
</evidence>
<feature type="repeat" description="WD" evidence="1">
    <location>
        <begin position="11"/>
        <end position="54"/>
    </location>
</feature>
<feature type="region of interest" description="Disordered" evidence="2">
    <location>
        <begin position="277"/>
        <end position="296"/>
    </location>
</feature>
<dbReference type="EMBL" id="CAJHUC010001898">
    <property type="protein sequence ID" value="CAD7702639.1"/>
    <property type="molecule type" value="Genomic_DNA"/>
</dbReference>
<feature type="region of interest" description="Disordered" evidence="2">
    <location>
        <begin position="246"/>
        <end position="268"/>
    </location>
</feature>
<dbReference type="PROSITE" id="PS50082">
    <property type="entry name" value="WD_REPEATS_2"/>
    <property type="match status" value="2"/>
</dbReference>
<dbReference type="PANTHER" id="PTHR45296">
    <property type="entry name" value="TRANSDUCIN/WD40 REPEAT-LIKE SUPERFAMILY PROTEIN"/>
    <property type="match status" value="1"/>
</dbReference>
<dbReference type="InterPro" id="IPR001680">
    <property type="entry name" value="WD40_rpt"/>
</dbReference>
<dbReference type="InterPro" id="IPR036322">
    <property type="entry name" value="WD40_repeat_dom_sf"/>
</dbReference>
<evidence type="ECO:0000256" key="2">
    <source>
        <dbReference type="SAM" id="MobiDB-lite"/>
    </source>
</evidence>
<dbReference type="PANTHER" id="PTHR45296:SF1">
    <property type="entry name" value="TRANSDUCIN_WD40 REPEAT-LIKE SUPERFAMILY PROTEIN"/>
    <property type="match status" value="1"/>
</dbReference>
<feature type="compositionally biased region" description="Basic and acidic residues" evidence="2">
    <location>
        <begin position="258"/>
        <end position="268"/>
    </location>
</feature>
<evidence type="ECO:0000313" key="3">
    <source>
        <dbReference type="EMBL" id="CAD7702639.1"/>
    </source>
</evidence>
<sequence length="398" mass="41828">MGSGGRLVEELAGHTTSVLCVQAHHDAARHLVASGGEDGALCLFDLRLGREPTSRCVGFPGNDVVSVAFHTKPHALFVASDCSVAELDMRKTMDSLEQCTTHRHMFNDDDINQVSVHPGGHLLASCDDSGEVAIIDIDKNTLHRRLSGLHTTICSSAAFLPGGRPPQLITGGLDAMAACWGASEGAVRWAARMGGEQEGGGGQVFNPPMVYSLAVSNFQDDGRPCMLAIGRGDGAVCVGDPCESGEGDGGGSCEEGDRDGQHGDENGDRLAYSAAADQGKNCDAGEQAGSDDGDADGSVTADFQYMVLDREAGGHTSSASSVAFLPECDGRFAVSGGNDRRLIMWDWTEVFQEGGRPMVWTVDHGRKVNWVATGPEAGEAGRVFVADVGSRISVYRLE</sequence>
<dbReference type="AlphaFoldDB" id="A0A8S1J8R2"/>
<name>A0A8S1J8R2_9CHLO</name>
<accession>A0A8S1J8R2</accession>